<dbReference type="PATRIC" id="fig|634177.7.peg.1168"/>
<feature type="transmembrane region" description="Helical" evidence="1">
    <location>
        <begin position="283"/>
        <end position="303"/>
    </location>
</feature>
<keyword evidence="1" id="KW-1133">Transmembrane helix</keyword>
<protein>
    <recommendedName>
        <fullName evidence="4">Glycosyltransferase RgtA/B/C/D-like domain-containing protein</fullName>
    </recommendedName>
</protein>
<feature type="transmembrane region" description="Helical" evidence="1">
    <location>
        <begin position="257"/>
        <end position="277"/>
    </location>
</feature>
<dbReference type="EMBL" id="AP012159">
    <property type="protein sequence ID" value="BAK83421.1"/>
    <property type="molecule type" value="Genomic_DNA"/>
</dbReference>
<dbReference type="HOGENOM" id="CLU_559945_0_0_5"/>
<dbReference type="eggNOG" id="COG1287">
    <property type="taxonomic scope" value="Bacteria"/>
</dbReference>
<evidence type="ECO:0008006" key="4">
    <source>
        <dbReference type="Google" id="ProtNLM"/>
    </source>
</evidence>
<feature type="transmembrane region" description="Helical" evidence="1">
    <location>
        <begin position="151"/>
        <end position="168"/>
    </location>
</feature>
<feature type="transmembrane region" description="Helical" evidence="1">
    <location>
        <begin position="180"/>
        <end position="209"/>
    </location>
</feature>
<dbReference type="Proteomes" id="UP000009044">
    <property type="component" value="Chromosome"/>
</dbReference>
<dbReference type="STRING" id="634177.GLX_10090"/>
<dbReference type="AlphaFoldDB" id="G2I5M4"/>
<feature type="transmembrane region" description="Helical" evidence="1">
    <location>
        <begin position="124"/>
        <end position="145"/>
    </location>
</feature>
<evidence type="ECO:0000256" key="1">
    <source>
        <dbReference type="SAM" id="Phobius"/>
    </source>
</evidence>
<accession>G2I5M4</accession>
<name>G2I5M4_KOMMN</name>
<feature type="transmembrane region" description="Helical" evidence="1">
    <location>
        <begin position="346"/>
        <end position="367"/>
    </location>
</feature>
<feature type="transmembrane region" description="Helical" evidence="1">
    <location>
        <begin position="215"/>
        <end position="237"/>
    </location>
</feature>
<dbReference type="KEGG" id="gxy:GLX_10090"/>
<feature type="transmembrane region" description="Helical" evidence="1">
    <location>
        <begin position="12"/>
        <end position="34"/>
    </location>
</feature>
<organism evidence="2 3">
    <name type="scientific">Komagataeibacter medellinensis (strain NBRC 3288 / BCRC 11682 / LMG 1693 / Kondo 51)</name>
    <name type="common">Gluconacetobacter medellinensis</name>
    <dbReference type="NCBI Taxonomy" id="634177"/>
    <lineage>
        <taxon>Bacteria</taxon>
        <taxon>Pseudomonadati</taxon>
        <taxon>Pseudomonadota</taxon>
        <taxon>Alphaproteobacteria</taxon>
        <taxon>Acetobacterales</taxon>
        <taxon>Acetobacteraceae</taxon>
        <taxon>Komagataeibacter</taxon>
    </lineage>
</organism>
<sequence length="486" mass="52544">MKSKNIKLDTGYSIWISFGIFFALILLAPHLAFISSHVSLSSNEGWNAYLSQRAMGMDPAPLYPPSGQMVFNNYPPSSFYVVGLLGWLLGDMIVAGRIIALVALLFCAYAAGRVVCVMGGTRTGSWFAGLLVIIYSAVFYSDYVGMDDPQWLGQGIVMLGLLLLVDRASASGRSTAWRTFGAGCVMVAGLSVKHNILALPAAVMVWLVLTDWRRAMVWLSGCLLALCVLGGLFYACFGLDFVHGVFGHKRIFYGHRILKGMSNVVGLSGMMVAGLFLRRMRLAHGYGLLLGLYLLLAVAFAIVQRMGTGVTHNACFEALIAAAMCAGLAVSYLLKGGTLGRLPPRVTLVGMAGLNLLPVVAGMPTYLPYLYRITAADIVAHEGAWQDTIAAVHNIDGDVACETLAMCYWAGKPAVIDFFNYSQHVAVTHEATALEQAVDRQAIAAFVSSSRFGRLGEVWAFSNLWHIIGSRYTHVREQGAAYIVTP</sequence>
<evidence type="ECO:0000313" key="3">
    <source>
        <dbReference type="Proteomes" id="UP000009044"/>
    </source>
</evidence>
<feature type="transmembrane region" description="Helical" evidence="1">
    <location>
        <begin position="315"/>
        <end position="334"/>
    </location>
</feature>
<keyword evidence="1" id="KW-0472">Membrane</keyword>
<evidence type="ECO:0000313" key="2">
    <source>
        <dbReference type="EMBL" id="BAK83421.1"/>
    </source>
</evidence>
<feature type="transmembrane region" description="Helical" evidence="1">
    <location>
        <begin position="79"/>
        <end position="112"/>
    </location>
</feature>
<keyword evidence="1" id="KW-0812">Transmembrane</keyword>
<proteinExistence type="predicted"/>
<reference evidence="3" key="1">
    <citation type="journal article" date="2011" name="J. Bacteriol.">
        <title>Complete genome sequence of NBRC 3288, a unique cellulose-nonproducing strain of Gluconacetobacter xylinus isolated from vinegar.</title>
        <authorList>
            <person name="Ogino H."/>
            <person name="Azuma Y."/>
            <person name="Hosoyama A."/>
            <person name="Nakazawa H."/>
            <person name="Matsutani M."/>
            <person name="Hasegawa A."/>
            <person name="Otsuyama K."/>
            <person name="Matsushita K."/>
            <person name="Fujita N."/>
            <person name="Shirai M."/>
        </authorList>
    </citation>
    <scope>NUCLEOTIDE SEQUENCE [LARGE SCALE GENOMIC DNA]</scope>
    <source>
        <strain evidence="3">NBRC 3288 / BCRC 11682 / LMG 1693</strain>
    </source>
</reference>
<gene>
    <name evidence="2" type="ordered locus">GLX_10090</name>
</gene>
<dbReference type="RefSeq" id="WP_014104982.1">
    <property type="nucleotide sequence ID" value="NC_016027.1"/>
</dbReference>